<accession>A0A150GC20</accession>
<name>A0A150GC20_GONPE</name>
<protein>
    <submittedName>
        <fullName evidence="3">Uncharacterized protein</fullName>
    </submittedName>
</protein>
<proteinExistence type="predicted"/>
<evidence type="ECO:0000256" key="1">
    <source>
        <dbReference type="SAM" id="MobiDB-lite"/>
    </source>
</evidence>
<organism evidence="3 4">
    <name type="scientific">Gonium pectorale</name>
    <name type="common">Green alga</name>
    <dbReference type="NCBI Taxonomy" id="33097"/>
    <lineage>
        <taxon>Eukaryota</taxon>
        <taxon>Viridiplantae</taxon>
        <taxon>Chlorophyta</taxon>
        <taxon>core chlorophytes</taxon>
        <taxon>Chlorophyceae</taxon>
        <taxon>CS clade</taxon>
        <taxon>Chlamydomonadales</taxon>
        <taxon>Volvocaceae</taxon>
        <taxon>Gonium</taxon>
    </lineage>
</organism>
<comment type="caution">
    <text evidence="3">The sequence shown here is derived from an EMBL/GenBank/DDBJ whole genome shotgun (WGS) entry which is preliminary data.</text>
</comment>
<dbReference type="EMBL" id="LSYV01000036">
    <property type="protein sequence ID" value="KXZ47382.1"/>
    <property type="molecule type" value="Genomic_DNA"/>
</dbReference>
<sequence length="163" mass="17483">MFNSQSCLSNFVEQDGCARTVIVLLLLTTVGCISYTWGYYEGIANGQSNLMLDELHKLQLLQMQLAAKVNGTDPTVQAKPVVAHGMRLAEVAPGEPAIRQPVLDPAEADRATIDAAPVIEDTAPVDISLDRDEGLAQLRGAGNTERHKVSRKSKAGRVQEGGT</sequence>
<gene>
    <name evidence="3" type="ORF">GPECTOR_35g820</name>
</gene>
<feature type="transmembrane region" description="Helical" evidence="2">
    <location>
        <begin position="21"/>
        <end position="40"/>
    </location>
</feature>
<keyword evidence="4" id="KW-1185">Reference proteome</keyword>
<dbReference type="OrthoDB" id="542485at2759"/>
<keyword evidence="2" id="KW-0812">Transmembrane</keyword>
<evidence type="ECO:0000313" key="4">
    <source>
        <dbReference type="Proteomes" id="UP000075714"/>
    </source>
</evidence>
<keyword evidence="2" id="KW-0472">Membrane</keyword>
<evidence type="ECO:0000313" key="3">
    <source>
        <dbReference type="EMBL" id="KXZ47382.1"/>
    </source>
</evidence>
<reference evidence="4" key="1">
    <citation type="journal article" date="2016" name="Nat. Commun.">
        <title>The Gonium pectorale genome demonstrates co-option of cell cycle regulation during the evolution of multicellularity.</title>
        <authorList>
            <person name="Hanschen E.R."/>
            <person name="Marriage T.N."/>
            <person name="Ferris P.J."/>
            <person name="Hamaji T."/>
            <person name="Toyoda A."/>
            <person name="Fujiyama A."/>
            <person name="Neme R."/>
            <person name="Noguchi H."/>
            <person name="Minakuchi Y."/>
            <person name="Suzuki M."/>
            <person name="Kawai-Toyooka H."/>
            <person name="Smith D.R."/>
            <person name="Sparks H."/>
            <person name="Anderson J."/>
            <person name="Bakaric R."/>
            <person name="Luria V."/>
            <person name="Karger A."/>
            <person name="Kirschner M.W."/>
            <person name="Durand P.M."/>
            <person name="Michod R.E."/>
            <person name="Nozaki H."/>
            <person name="Olson B.J."/>
        </authorList>
    </citation>
    <scope>NUCLEOTIDE SEQUENCE [LARGE SCALE GENOMIC DNA]</scope>
    <source>
        <strain evidence="4">NIES-2863</strain>
    </source>
</reference>
<keyword evidence="2" id="KW-1133">Transmembrane helix</keyword>
<dbReference type="AlphaFoldDB" id="A0A150GC20"/>
<evidence type="ECO:0000256" key="2">
    <source>
        <dbReference type="SAM" id="Phobius"/>
    </source>
</evidence>
<dbReference type="Proteomes" id="UP000075714">
    <property type="component" value="Unassembled WGS sequence"/>
</dbReference>
<feature type="region of interest" description="Disordered" evidence="1">
    <location>
        <begin position="138"/>
        <end position="163"/>
    </location>
</feature>